<dbReference type="AlphaFoldDB" id="A0A4V2QA69"/>
<evidence type="ECO:0000259" key="7">
    <source>
        <dbReference type="Pfam" id="PF01628"/>
    </source>
</evidence>
<dbReference type="InterPro" id="IPR036388">
    <property type="entry name" value="WH-like_DNA-bd_sf"/>
</dbReference>
<dbReference type="Gene3D" id="3.30.390.60">
    <property type="entry name" value="Heat-inducible transcription repressor hrca homolog, domain 3"/>
    <property type="match status" value="1"/>
</dbReference>
<keyword evidence="4 6" id="KW-0804">Transcription</keyword>
<comment type="caution">
    <text evidence="8">The sequence shown here is derived from an EMBL/GenBank/DDBJ whole genome shotgun (WGS) entry which is preliminary data.</text>
</comment>
<comment type="function">
    <text evidence="5 6">Negative regulator of class I heat shock genes (grpE-dnaK-dnaJ and groELS operons). Prevents heat-shock induction of these operons.</text>
</comment>
<evidence type="ECO:0000313" key="8">
    <source>
        <dbReference type="EMBL" id="TCL48872.1"/>
    </source>
</evidence>
<reference evidence="8 9" key="1">
    <citation type="submission" date="2019-03" db="EMBL/GenBank/DDBJ databases">
        <title>Genomic Encyclopedia of Type Strains, Phase IV (KMG-IV): sequencing the most valuable type-strain genomes for metagenomic binning, comparative biology and taxonomic classification.</title>
        <authorList>
            <person name="Goeker M."/>
        </authorList>
    </citation>
    <scope>NUCLEOTIDE SEQUENCE [LARGE SCALE GENOMIC DNA]</scope>
    <source>
        <strain evidence="8 9">DSM 24979</strain>
    </source>
</reference>
<name>A0A4V2QA69_9BACL</name>
<dbReference type="Proteomes" id="UP000295658">
    <property type="component" value="Unassembled WGS sequence"/>
</dbReference>
<gene>
    <name evidence="6" type="primary">hrcA</name>
    <name evidence="8" type="ORF">EDD69_108130</name>
</gene>
<dbReference type="FunFam" id="1.10.10.10:FF:000049">
    <property type="entry name" value="Heat-inducible transcription repressor HrcA"/>
    <property type="match status" value="1"/>
</dbReference>
<evidence type="ECO:0000313" key="9">
    <source>
        <dbReference type="Proteomes" id="UP000295658"/>
    </source>
</evidence>
<dbReference type="InterPro" id="IPR029016">
    <property type="entry name" value="GAF-like_dom_sf"/>
</dbReference>
<dbReference type="InterPro" id="IPR023120">
    <property type="entry name" value="WHTH_transcript_rep_HrcA_IDD"/>
</dbReference>
<keyword evidence="3 6" id="KW-0346">Stress response</keyword>
<evidence type="ECO:0000256" key="1">
    <source>
        <dbReference type="ARBA" id="ARBA00022491"/>
    </source>
</evidence>
<dbReference type="SUPFAM" id="SSF55781">
    <property type="entry name" value="GAF domain-like"/>
    <property type="match status" value="1"/>
</dbReference>
<evidence type="ECO:0000256" key="5">
    <source>
        <dbReference type="ARBA" id="ARBA00055319"/>
    </source>
</evidence>
<dbReference type="HAMAP" id="MF_00081">
    <property type="entry name" value="HrcA"/>
    <property type="match status" value="1"/>
</dbReference>
<dbReference type="PANTHER" id="PTHR34824">
    <property type="entry name" value="HEAT-INDUCIBLE TRANSCRIPTION REPRESSOR HRCA"/>
    <property type="match status" value="1"/>
</dbReference>
<organism evidence="8 9">
    <name type="scientific">Thermolongibacillus altinsuensis</name>
    <dbReference type="NCBI Taxonomy" id="575256"/>
    <lineage>
        <taxon>Bacteria</taxon>
        <taxon>Bacillati</taxon>
        <taxon>Bacillota</taxon>
        <taxon>Bacilli</taxon>
        <taxon>Bacillales</taxon>
        <taxon>Anoxybacillaceae</taxon>
        <taxon>Thermolongibacillus</taxon>
    </lineage>
</organism>
<dbReference type="EMBL" id="SLUL01000008">
    <property type="protein sequence ID" value="TCL48872.1"/>
    <property type="molecule type" value="Genomic_DNA"/>
</dbReference>
<keyword evidence="2 6" id="KW-0805">Transcription regulation</keyword>
<evidence type="ECO:0000256" key="4">
    <source>
        <dbReference type="ARBA" id="ARBA00023163"/>
    </source>
</evidence>
<evidence type="ECO:0000256" key="2">
    <source>
        <dbReference type="ARBA" id="ARBA00023015"/>
    </source>
</evidence>
<dbReference type="PIRSF" id="PIRSF005485">
    <property type="entry name" value="HrcA"/>
    <property type="match status" value="1"/>
</dbReference>
<dbReference type="OrthoDB" id="9783139at2"/>
<dbReference type="SUPFAM" id="SSF46785">
    <property type="entry name" value="Winged helix' DNA-binding domain"/>
    <property type="match status" value="1"/>
</dbReference>
<keyword evidence="1 6" id="KW-0678">Repressor</keyword>
<dbReference type="Gene3D" id="1.10.10.10">
    <property type="entry name" value="Winged helix-like DNA-binding domain superfamily/Winged helix DNA-binding domain"/>
    <property type="match status" value="1"/>
</dbReference>
<evidence type="ECO:0000256" key="6">
    <source>
        <dbReference type="HAMAP-Rule" id="MF_00081"/>
    </source>
</evidence>
<dbReference type="Pfam" id="PF01628">
    <property type="entry name" value="HrcA"/>
    <property type="match status" value="1"/>
</dbReference>
<dbReference type="PANTHER" id="PTHR34824:SF1">
    <property type="entry name" value="HEAT-INDUCIBLE TRANSCRIPTION REPRESSOR HRCA"/>
    <property type="match status" value="1"/>
</dbReference>
<dbReference type="GO" id="GO:0003677">
    <property type="term" value="F:DNA binding"/>
    <property type="evidence" value="ECO:0007669"/>
    <property type="project" value="InterPro"/>
</dbReference>
<dbReference type="RefSeq" id="WP_132948668.1">
    <property type="nucleotide sequence ID" value="NZ_BSVG01000001.1"/>
</dbReference>
<sequence length="346" mass="39280">MLTDRQLLILQVIIDDFIRSAQPVGSRTLSKKDKIAFSSATIRNEMADLEELGYIEKTHISSGRVPSQKGYRYYVDHLLPPVRLTKEDLAKIQSIFNEQIYELEKIVQKSAQILSDLTNYTTVVLGPSVKDHKLKTIQIVPLNKETAVAIIVTDTGHVEKHVITIPPTIHPSDLEKMVNILNERLIGVPLIDLNEKIYTEVADVLRAHIQSYDSILKTISASLDLDLNAPAQMFFGGKMNMLRQPEFSDIEKVRSLMNIIEQEKEFYRLLRKHQQQGIQVKIGKENEVKGMEDCSLITATYSVGDEKLGTIAVLGPTRMEYSRVISILNRVASDLSNVLTQWYQKY</sequence>
<comment type="similarity">
    <text evidence="6">Belongs to the HrcA family.</text>
</comment>
<dbReference type="Gene3D" id="3.30.450.40">
    <property type="match status" value="1"/>
</dbReference>
<feature type="domain" description="Heat-inducible transcription repressor HrcA C-terminal" evidence="7">
    <location>
        <begin position="104"/>
        <end position="325"/>
    </location>
</feature>
<dbReference type="InterPro" id="IPR036390">
    <property type="entry name" value="WH_DNA-bd_sf"/>
</dbReference>
<dbReference type="GO" id="GO:0045892">
    <property type="term" value="P:negative regulation of DNA-templated transcription"/>
    <property type="evidence" value="ECO:0007669"/>
    <property type="project" value="UniProtKB-UniRule"/>
</dbReference>
<dbReference type="InterPro" id="IPR021153">
    <property type="entry name" value="HrcA_C"/>
</dbReference>
<proteinExistence type="inferred from homology"/>
<accession>A0A4V2QA69</accession>
<evidence type="ECO:0000256" key="3">
    <source>
        <dbReference type="ARBA" id="ARBA00023016"/>
    </source>
</evidence>
<dbReference type="InterPro" id="IPR002571">
    <property type="entry name" value="HrcA"/>
</dbReference>
<dbReference type="NCBIfam" id="TIGR00331">
    <property type="entry name" value="hrcA"/>
    <property type="match status" value="1"/>
</dbReference>
<protein>
    <recommendedName>
        <fullName evidence="6">Heat-inducible transcription repressor HrcA</fullName>
    </recommendedName>
</protein>
<keyword evidence="9" id="KW-1185">Reference proteome</keyword>